<dbReference type="AlphaFoldDB" id="M8C4I7"/>
<dbReference type="EnsemblPlants" id="EMT32210">
    <property type="protein sequence ID" value="EMT32210"/>
    <property type="gene ID" value="F775_00078"/>
</dbReference>
<protein>
    <recommendedName>
        <fullName evidence="2">Rx N-terminal domain-containing protein</fullName>
    </recommendedName>
</protein>
<organism evidence="1">
    <name type="scientific">Aegilops tauschii</name>
    <name type="common">Tausch's goatgrass</name>
    <name type="synonym">Aegilops squarrosa</name>
    <dbReference type="NCBI Taxonomy" id="37682"/>
    <lineage>
        <taxon>Eukaryota</taxon>
        <taxon>Viridiplantae</taxon>
        <taxon>Streptophyta</taxon>
        <taxon>Embryophyta</taxon>
        <taxon>Tracheophyta</taxon>
        <taxon>Spermatophyta</taxon>
        <taxon>Magnoliopsida</taxon>
        <taxon>Liliopsida</taxon>
        <taxon>Poales</taxon>
        <taxon>Poaceae</taxon>
        <taxon>BOP clade</taxon>
        <taxon>Pooideae</taxon>
        <taxon>Triticodae</taxon>
        <taxon>Triticeae</taxon>
        <taxon>Triticinae</taxon>
        <taxon>Aegilops</taxon>
    </lineage>
</organism>
<dbReference type="PANTHER" id="PTHR33377">
    <property type="entry name" value="OS10G0134700 PROTEIN-RELATED"/>
    <property type="match status" value="1"/>
</dbReference>
<proteinExistence type="predicted"/>
<name>M8C4I7_AEGTA</name>
<reference evidence="1" key="1">
    <citation type="submission" date="2015-06" db="UniProtKB">
        <authorList>
            <consortium name="EnsemblPlants"/>
        </authorList>
    </citation>
    <scope>IDENTIFICATION</scope>
</reference>
<sequence>MAGQAVNAVALAVTGDVTNRVFSALIQRYGKDAATSEKLQRLEMLLIMINSAVEASEKLANESSWLLKWLDKLKEAASRGQEVGVLASFPRCTDNADGNQEQQGEAAPSTAAVPAHATTYRYRCRSSVFHEEPSICIPALKWKKTEEMPPAMFCCVKHNNNNEQLACFDLPLNLACFQKEQQFMLLHDRLEAALGEISKAVKLADRHDLEELEWLTYWANILTEAKEQGQGVLDTTIISQKITRGR</sequence>
<evidence type="ECO:0000313" key="1">
    <source>
        <dbReference type="EnsemblPlants" id="EMT32210"/>
    </source>
</evidence>
<accession>M8C4I7</accession>
<evidence type="ECO:0008006" key="2">
    <source>
        <dbReference type="Google" id="ProtNLM"/>
    </source>
</evidence>
<dbReference type="PANTHER" id="PTHR33377:SF56">
    <property type="entry name" value="RX N-TERMINAL DOMAIN-CONTAINING PROTEIN"/>
    <property type="match status" value="1"/>
</dbReference>